<feature type="non-terminal residue" evidence="1">
    <location>
        <position position="55"/>
    </location>
</feature>
<proteinExistence type="predicted"/>
<comment type="caution">
    <text evidence="1">The sequence shown here is derived from an EMBL/GenBank/DDBJ whole genome shotgun (WGS) entry which is preliminary data.</text>
</comment>
<name>X1BPB0_9ZZZZ</name>
<gene>
    <name evidence="1" type="ORF">S01H4_26212</name>
</gene>
<protein>
    <submittedName>
        <fullName evidence="1">Uncharacterized protein</fullName>
    </submittedName>
</protein>
<accession>X1BPB0</accession>
<evidence type="ECO:0000313" key="1">
    <source>
        <dbReference type="EMBL" id="GAG83007.1"/>
    </source>
</evidence>
<sequence>MIDEKRLKENLTTFSFPRLSGTDGEKKALNLAISKVEDLNLEPSTQDFVFSTFFG</sequence>
<reference evidence="1" key="1">
    <citation type="journal article" date="2014" name="Front. Microbiol.">
        <title>High frequency of phylogenetically diverse reductive dehalogenase-homologous genes in deep subseafloor sedimentary metagenomes.</title>
        <authorList>
            <person name="Kawai M."/>
            <person name="Futagami T."/>
            <person name="Toyoda A."/>
            <person name="Takaki Y."/>
            <person name="Nishi S."/>
            <person name="Hori S."/>
            <person name="Arai W."/>
            <person name="Tsubouchi T."/>
            <person name="Morono Y."/>
            <person name="Uchiyama I."/>
            <person name="Ito T."/>
            <person name="Fujiyama A."/>
            <person name="Inagaki F."/>
            <person name="Takami H."/>
        </authorList>
    </citation>
    <scope>NUCLEOTIDE SEQUENCE</scope>
    <source>
        <strain evidence="1">Expedition CK06-06</strain>
    </source>
</reference>
<organism evidence="1">
    <name type="scientific">marine sediment metagenome</name>
    <dbReference type="NCBI Taxonomy" id="412755"/>
    <lineage>
        <taxon>unclassified sequences</taxon>
        <taxon>metagenomes</taxon>
        <taxon>ecological metagenomes</taxon>
    </lineage>
</organism>
<dbReference type="EMBL" id="BART01012600">
    <property type="protein sequence ID" value="GAG83007.1"/>
    <property type="molecule type" value="Genomic_DNA"/>
</dbReference>
<dbReference type="AlphaFoldDB" id="X1BPB0"/>
<dbReference type="SUPFAM" id="SSF53187">
    <property type="entry name" value="Zn-dependent exopeptidases"/>
    <property type="match status" value="1"/>
</dbReference>